<dbReference type="AlphaFoldDB" id="A0A1V8SU87"/>
<proteinExistence type="predicted"/>
<dbReference type="STRING" id="1507870.A0A1V8SU87"/>
<dbReference type="Pfam" id="PF26534">
    <property type="entry name" value="NTF2_7"/>
    <property type="match status" value="1"/>
</dbReference>
<dbReference type="EMBL" id="NAJO01000027">
    <property type="protein sequence ID" value="OQO02601.1"/>
    <property type="molecule type" value="Genomic_DNA"/>
</dbReference>
<evidence type="ECO:0000313" key="4">
    <source>
        <dbReference type="Proteomes" id="UP000192596"/>
    </source>
</evidence>
<feature type="signal peptide" evidence="1">
    <location>
        <begin position="1"/>
        <end position="18"/>
    </location>
</feature>
<reference evidence="4" key="1">
    <citation type="submission" date="2017-03" db="EMBL/GenBank/DDBJ databases">
        <title>Genomes of endolithic fungi from Antarctica.</title>
        <authorList>
            <person name="Coleine C."/>
            <person name="Masonjones S."/>
            <person name="Stajich J.E."/>
        </authorList>
    </citation>
    <scope>NUCLEOTIDE SEQUENCE [LARGE SCALE GENOMIC DNA]</scope>
    <source>
        <strain evidence="4">CCFEE 5527</strain>
    </source>
</reference>
<comment type="caution">
    <text evidence="3">The sequence shown here is derived from an EMBL/GenBank/DDBJ whole genome shotgun (WGS) entry which is preliminary data.</text>
</comment>
<dbReference type="Proteomes" id="UP000192596">
    <property type="component" value="Unassembled WGS sequence"/>
</dbReference>
<organism evidence="3 4">
    <name type="scientific">Cryoendolithus antarcticus</name>
    <dbReference type="NCBI Taxonomy" id="1507870"/>
    <lineage>
        <taxon>Eukaryota</taxon>
        <taxon>Fungi</taxon>
        <taxon>Dikarya</taxon>
        <taxon>Ascomycota</taxon>
        <taxon>Pezizomycotina</taxon>
        <taxon>Dothideomycetes</taxon>
        <taxon>Dothideomycetidae</taxon>
        <taxon>Cladosporiales</taxon>
        <taxon>Cladosporiaceae</taxon>
        <taxon>Cryoendolithus</taxon>
    </lineage>
</organism>
<dbReference type="InParanoid" id="A0A1V8SU87"/>
<evidence type="ECO:0000259" key="2">
    <source>
        <dbReference type="Pfam" id="PF26534"/>
    </source>
</evidence>
<dbReference type="OrthoDB" id="5596743at2759"/>
<evidence type="ECO:0000313" key="3">
    <source>
        <dbReference type="EMBL" id="OQO02601.1"/>
    </source>
</evidence>
<sequence>MRASTIFAAGTLVASALAAPSPRGYGGWGNRGGRGWGKHGQNGNADVCLTDDDALAAADIFRHLIQEYSDELALDALTEDFVDWTSAVAIIRNRGAELPFIVNEILFDGRQAFMDAQGSQPQIPFETLNVFHGCNSTTVRWQTTRSANGQKTETADIPVVGIAILETVPDADNSYGFRVKTLFSEFNAAAWLVNNGVFKPNGTVSPVGVDPTPAPKPAKRAVFDDSLRGSAI</sequence>
<dbReference type="InterPro" id="IPR058645">
    <property type="entry name" value="NTF2-like_dom_7"/>
</dbReference>
<name>A0A1V8SU87_9PEZI</name>
<accession>A0A1V8SU87</accession>
<feature type="chain" id="PRO_5012008913" description="NTF2-like domain-containing protein" evidence="1">
    <location>
        <begin position="19"/>
        <end position="232"/>
    </location>
</feature>
<feature type="domain" description="NTF2-like" evidence="2">
    <location>
        <begin position="48"/>
        <end position="197"/>
    </location>
</feature>
<keyword evidence="4" id="KW-1185">Reference proteome</keyword>
<protein>
    <recommendedName>
        <fullName evidence="2">NTF2-like domain-containing protein</fullName>
    </recommendedName>
</protein>
<keyword evidence="1" id="KW-0732">Signal</keyword>
<gene>
    <name evidence="3" type="ORF">B0A48_12129</name>
</gene>
<evidence type="ECO:0000256" key="1">
    <source>
        <dbReference type="SAM" id="SignalP"/>
    </source>
</evidence>